<feature type="compositionally biased region" description="Gly residues" evidence="8">
    <location>
        <begin position="707"/>
        <end position="716"/>
    </location>
</feature>
<dbReference type="Pfam" id="PF07732">
    <property type="entry name" value="Cu-oxidase_3"/>
    <property type="match status" value="1"/>
</dbReference>
<evidence type="ECO:0000256" key="7">
    <source>
        <dbReference type="ARBA" id="ARBA00037814"/>
    </source>
</evidence>
<keyword evidence="9" id="KW-0812">Transmembrane</keyword>
<dbReference type="InterPro" id="IPR001117">
    <property type="entry name" value="Cu-oxidase_2nd"/>
</dbReference>
<dbReference type="EMBL" id="KQ964271">
    <property type="protein sequence ID" value="KXJ86038.1"/>
    <property type="molecule type" value="Genomic_DNA"/>
</dbReference>
<dbReference type="PROSITE" id="PS00079">
    <property type="entry name" value="MULTICOPPER_OXIDASE1"/>
    <property type="match status" value="1"/>
</dbReference>
<evidence type="ECO:0000256" key="2">
    <source>
        <dbReference type="ARBA" id="ARBA00022723"/>
    </source>
</evidence>
<dbReference type="GO" id="GO:0005507">
    <property type="term" value="F:copper ion binding"/>
    <property type="evidence" value="ECO:0007669"/>
    <property type="project" value="InterPro"/>
</dbReference>
<evidence type="ECO:0000256" key="5">
    <source>
        <dbReference type="ARBA" id="ARBA00023008"/>
    </source>
</evidence>
<evidence type="ECO:0000256" key="10">
    <source>
        <dbReference type="SAM" id="SignalP"/>
    </source>
</evidence>
<feature type="signal peptide" evidence="10">
    <location>
        <begin position="1"/>
        <end position="27"/>
    </location>
</feature>
<evidence type="ECO:0000256" key="3">
    <source>
        <dbReference type="ARBA" id="ARBA00022729"/>
    </source>
</evidence>
<keyword evidence="2" id="KW-0479">Metal-binding</keyword>
<keyword evidence="4" id="KW-0560">Oxidoreductase</keyword>
<dbReference type="InterPro" id="IPR045087">
    <property type="entry name" value="Cu-oxidase_fam"/>
</dbReference>
<proteinExistence type="inferred from homology"/>
<evidence type="ECO:0000256" key="8">
    <source>
        <dbReference type="SAM" id="MobiDB-lite"/>
    </source>
</evidence>
<feature type="chain" id="PRO_5007292861" evidence="10">
    <location>
        <begin position="28"/>
        <end position="716"/>
    </location>
</feature>
<dbReference type="AlphaFoldDB" id="A0A136IMK3"/>
<name>A0A136IMK3_9PEZI</name>
<evidence type="ECO:0000259" key="11">
    <source>
        <dbReference type="Pfam" id="PF00394"/>
    </source>
</evidence>
<dbReference type="InterPro" id="IPR044130">
    <property type="entry name" value="CuRO_2_Fet3-like"/>
</dbReference>
<accession>A0A136IMK3</accession>
<evidence type="ECO:0000256" key="9">
    <source>
        <dbReference type="SAM" id="Phobius"/>
    </source>
</evidence>
<feature type="region of interest" description="Disordered" evidence="8">
    <location>
        <begin position="629"/>
        <end position="716"/>
    </location>
</feature>
<keyword evidence="5" id="KW-0186">Copper</keyword>
<evidence type="ECO:0000256" key="1">
    <source>
        <dbReference type="ARBA" id="ARBA00010609"/>
    </source>
</evidence>
<dbReference type="STRING" id="196109.A0A136IMK3"/>
<dbReference type="InterPro" id="IPR008972">
    <property type="entry name" value="Cupredoxin"/>
</dbReference>
<comment type="similarity">
    <text evidence="1">Belongs to the multicopper oxidase family.</text>
</comment>
<dbReference type="FunCoup" id="A0A136IMK3">
    <property type="interactions" value="698"/>
</dbReference>
<keyword evidence="6" id="KW-0325">Glycoprotein</keyword>
<evidence type="ECO:0000259" key="12">
    <source>
        <dbReference type="Pfam" id="PF07731"/>
    </source>
</evidence>
<dbReference type="SUPFAM" id="SSF49503">
    <property type="entry name" value="Cupredoxins"/>
    <property type="match status" value="3"/>
</dbReference>
<dbReference type="InterPro" id="IPR002355">
    <property type="entry name" value="Cu_oxidase_Cu_BS"/>
</dbReference>
<dbReference type="Pfam" id="PF00394">
    <property type="entry name" value="Cu-oxidase"/>
    <property type="match status" value="1"/>
</dbReference>
<keyword evidence="9" id="KW-1133">Transmembrane helix</keyword>
<dbReference type="CDD" id="cd13851">
    <property type="entry name" value="CuRO_1_Fet3p"/>
    <property type="match status" value="1"/>
</dbReference>
<dbReference type="FunFam" id="2.60.40.420:FF:000024">
    <property type="entry name" value="FET5p Multicopper oxidase"/>
    <property type="match status" value="1"/>
</dbReference>
<dbReference type="FunFam" id="2.60.40.420:FF:000022">
    <property type="entry name" value="FET5p Multicopper oxidase"/>
    <property type="match status" value="1"/>
</dbReference>
<dbReference type="InterPro" id="IPR033138">
    <property type="entry name" value="Cu_oxidase_CS"/>
</dbReference>
<sequence>MALSLQSTLLSASTLVLLLLVSTLASAATITYDFDIGWVTTNPDGAYDRPTIGINGAWPPPAMRCTVGDRVVVNVKNSLRNESTSLHFHGLYQNGTAHMDGPVGVTQCAIAPGGTFTYDFVVDQPGTYWYHSHSKGQYPDGLRGPLIVTDPEIPFKFDDEVVLTLSDWYHEQMVKLIPQFMSKTNPTGAEPVPNAALMNDSQDLAVHVQPGKTYLFRVVNMGAFASQYVWFEGHDELEIVELDGVYTQPKKASMLYLSAGQRCSFLLRTKDTAKENFAIVGSMDTTLFDSMPPSLQYNVTGHLVYSPSLPLPPPTPIDAFTPIDDTTLVPYDGMPLLPPPSSPAHTIQLTVKMDNLGDGKNYAFFNNITYTPPRVPSLYTLLSAPADLVADARIYGAHTNSFVLERGEVVQIVLKNEDDGRHPFHLHGHTFQVLYRSKEEEDENAEEGEGGASVLKESDYPRVPMRRDTVVVWGNGEVVLRFRADNPGIWLFHCHIEWHVDSGLIATLIESPLDLRAQLGGDTSPPQSALPFPSSSIHPRKAGDKIPQSHYDACAASKTPTRGNAAGNVDDFLDLRGENAPPGPLPEGFTAKGYVAMLISCLSGVVGLFVITWYGLAPVVDEGSRAGRDDEARAGAAGGGVADDVEGRASEDSVDSVDTMEAEAEAEQQPLLAPAAGAEGQNGHGKARKGGNNENGNGVRRVARTNGSGGGSGETR</sequence>
<gene>
    <name evidence="14" type="ORF">Micbo1qcDRAFT_168857</name>
</gene>
<reference evidence="15" key="1">
    <citation type="submission" date="2016-02" db="EMBL/GenBank/DDBJ databases">
        <title>Draft genome sequence of Microdochium bolleyi, a fungal endophyte of beachgrass.</title>
        <authorList>
            <consortium name="DOE Joint Genome Institute"/>
            <person name="David A.S."/>
            <person name="May G."/>
            <person name="Haridas S."/>
            <person name="Lim J."/>
            <person name="Wang M."/>
            <person name="Labutti K."/>
            <person name="Lipzen A."/>
            <person name="Barry K."/>
            <person name="Grigoriev I.V."/>
        </authorList>
    </citation>
    <scope>NUCLEOTIDE SEQUENCE [LARGE SCALE GENOMIC DNA]</scope>
    <source>
        <strain evidence="15">J235TASD1</strain>
    </source>
</reference>
<dbReference type="CDD" id="cd13899">
    <property type="entry name" value="CuRO_3_Fet3p"/>
    <property type="match status" value="1"/>
</dbReference>
<dbReference type="GO" id="GO:0033215">
    <property type="term" value="P:reductive iron assimilation"/>
    <property type="evidence" value="ECO:0007669"/>
    <property type="project" value="TreeGrafter"/>
</dbReference>
<feature type="compositionally biased region" description="Low complexity" evidence="8">
    <location>
        <begin position="667"/>
        <end position="679"/>
    </location>
</feature>
<dbReference type="Proteomes" id="UP000070501">
    <property type="component" value="Unassembled WGS sequence"/>
</dbReference>
<keyword evidence="9" id="KW-0472">Membrane</keyword>
<evidence type="ECO:0000256" key="4">
    <source>
        <dbReference type="ARBA" id="ARBA00023002"/>
    </source>
</evidence>
<feature type="compositionally biased region" description="Low complexity" evidence="8">
    <location>
        <begin position="690"/>
        <end position="700"/>
    </location>
</feature>
<evidence type="ECO:0000313" key="15">
    <source>
        <dbReference type="Proteomes" id="UP000070501"/>
    </source>
</evidence>
<dbReference type="InParanoid" id="A0A136IMK3"/>
<dbReference type="CDD" id="cd13877">
    <property type="entry name" value="CuRO_2_Fet3p_like"/>
    <property type="match status" value="1"/>
</dbReference>
<dbReference type="PANTHER" id="PTHR11709:SF361">
    <property type="entry name" value="IRON TRANSPORT MULTICOPPER OXIDASE FET3"/>
    <property type="match status" value="1"/>
</dbReference>
<protein>
    <submittedName>
        <fullName evidence="14">Cupredoxin</fullName>
    </submittedName>
</protein>
<evidence type="ECO:0000256" key="6">
    <source>
        <dbReference type="ARBA" id="ARBA00023180"/>
    </source>
</evidence>
<feature type="domain" description="Plastocyanin-like" evidence="13">
    <location>
        <begin position="36"/>
        <end position="152"/>
    </location>
</feature>
<dbReference type="InterPro" id="IPR011706">
    <property type="entry name" value="Cu-oxidase_C"/>
</dbReference>
<feature type="compositionally biased region" description="Acidic residues" evidence="8">
    <location>
        <begin position="652"/>
        <end position="666"/>
    </location>
</feature>
<organism evidence="14 15">
    <name type="scientific">Microdochium bolleyi</name>
    <dbReference type="NCBI Taxonomy" id="196109"/>
    <lineage>
        <taxon>Eukaryota</taxon>
        <taxon>Fungi</taxon>
        <taxon>Dikarya</taxon>
        <taxon>Ascomycota</taxon>
        <taxon>Pezizomycotina</taxon>
        <taxon>Sordariomycetes</taxon>
        <taxon>Xylariomycetidae</taxon>
        <taxon>Xylariales</taxon>
        <taxon>Microdochiaceae</taxon>
        <taxon>Microdochium</taxon>
    </lineage>
</organism>
<dbReference type="PANTHER" id="PTHR11709">
    <property type="entry name" value="MULTI-COPPER OXIDASE"/>
    <property type="match status" value="1"/>
</dbReference>
<keyword evidence="3 10" id="KW-0732">Signal</keyword>
<dbReference type="PROSITE" id="PS00080">
    <property type="entry name" value="MULTICOPPER_OXIDASE2"/>
    <property type="match status" value="1"/>
</dbReference>
<comment type="subcellular location">
    <subcellularLocation>
        <location evidence="7">Cell membrane</location>
        <topology evidence="7">Single-pass type I membrane protein</topology>
        <orientation evidence="7">Extracellular side</orientation>
    </subcellularLocation>
</comment>
<feature type="domain" description="Plastocyanin-like" evidence="12">
    <location>
        <begin position="370"/>
        <end position="512"/>
    </location>
</feature>
<dbReference type="OrthoDB" id="2121828at2759"/>
<evidence type="ECO:0000259" key="13">
    <source>
        <dbReference type="Pfam" id="PF07732"/>
    </source>
</evidence>
<dbReference type="GO" id="GO:0010106">
    <property type="term" value="P:cellular response to iron ion starvation"/>
    <property type="evidence" value="ECO:0007669"/>
    <property type="project" value="TreeGrafter"/>
</dbReference>
<dbReference type="InterPro" id="IPR011707">
    <property type="entry name" value="Cu-oxidase-like_N"/>
</dbReference>
<evidence type="ECO:0000313" key="14">
    <source>
        <dbReference type="EMBL" id="KXJ86038.1"/>
    </source>
</evidence>
<feature type="transmembrane region" description="Helical" evidence="9">
    <location>
        <begin position="594"/>
        <end position="616"/>
    </location>
</feature>
<dbReference type="Pfam" id="PF07731">
    <property type="entry name" value="Cu-oxidase_2"/>
    <property type="match status" value="1"/>
</dbReference>
<feature type="domain" description="Plastocyanin-like" evidence="11">
    <location>
        <begin position="160"/>
        <end position="307"/>
    </location>
</feature>
<dbReference type="Gene3D" id="2.60.40.420">
    <property type="entry name" value="Cupredoxins - blue copper proteins"/>
    <property type="match status" value="3"/>
</dbReference>
<dbReference type="GO" id="GO:0004322">
    <property type="term" value="F:ferroxidase activity"/>
    <property type="evidence" value="ECO:0007669"/>
    <property type="project" value="TreeGrafter"/>
</dbReference>
<keyword evidence="15" id="KW-1185">Reference proteome</keyword>
<dbReference type="GO" id="GO:0033573">
    <property type="term" value="C:high-affinity iron permease complex"/>
    <property type="evidence" value="ECO:0007669"/>
    <property type="project" value="TreeGrafter"/>
</dbReference>